<proteinExistence type="predicted"/>
<reference evidence="1 2" key="1">
    <citation type="submission" date="2022-12" db="EMBL/GenBank/DDBJ databases">
        <title>Chromosome-level genome of Tegillarca granosa.</title>
        <authorList>
            <person name="Kim J."/>
        </authorList>
    </citation>
    <scope>NUCLEOTIDE SEQUENCE [LARGE SCALE GENOMIC DNA]</scope>
    <source>
        <strain evidence="1">Teg-2019</strain>
        <tissue evidence="1">Adductor muscle</tissue>
    </source>
</reference>
<accession>A0ABQ9FDB1</accession>
<name>A0ABQ9FDB1_TEGGR</name>
<comment type="caution">
    <text evidence="1">The sequence shown here is derived from an EMBL/GenBank/DDBJ whole genome shotgun (WGS) entry which is preliminary data.</text>
</comment>
<dbReference type="EMBL" id="JARBDR010000337">
    <property type="protein sequence ID" value="KAJ8314626.1"/>
    <property type="molecule type" value="Genomic_DNA"/>
</dbReference>
<dbReference type="Proteomes" id="UP001217089">
    <property type="component" value="Unassembled WGS sequence"/>
</dbReference>
<keyword evidence="2" id="KW-1185">Reference proteome</keyword>
<evidence type="ECO:0000313" key="2">
    <source>
        <dbReference type="Proteomes" id="UP001217089"/>
    </source>
</evidence>
<protein>
    <submittedName>
        <fullName evidence="1">Uncharacterized protein</fullName>
    </submittedName>
</protein>
<gene>
    <name evidence="1" type="ORF">KUTeg_006776</name>
</gene>
<sequence length="118" mass="13570">MDSIKCQEVDVKMNKQQKNMLNRILPEYVSKIEENLSSRFSDCGLLSNMHVLTHECICSSKSMSRQEFSKFGKKEVAQVSEQFAEQHDLTSECVISEYVTYRGIVVVILTILTNKEKD</sequence>
<evidence type="ECO:0000313" key="1">
    <source>
        <dbReference type="EMBL" id="KAJ8314626.1"/>
    </source>
</evidence>
<organism evidence="1 2">
    <name type="scientific">Tegillarca granosa</name>
    <name type="common">Malaysian cockle</name>
    <name type="synonym">Anadara granosa</name>
    <dbReference type="NCBI Taxonomy" id="220873"/>
    <lineage>
        <taxon>Eukaryota</taxon>
        <taxon>Metazoa</taxon>
        <taxon>Spiralia</taxon>
        <taxon>Lophotrochozoa</taxon>
        <taxon>Mollusca</taxon>
        <taxon>Bivalvia</taxon>
        <taxon>Autobranchia</taxon>
        <taxon>Pteriomorphia</taxon>
        <taxon>Arcoida</taxon>
        <taxon>Arcoidea</taxon>
        <taxon>Arcidae</taxon>
        <taxon>Tegillarca</taxon>
    </lineage>
</organism>